<keyword evidence="8 14" id="KW-0547">Nucleotide-binding</keyword>
<evidence type="ECO:0000256" key="3">
    <source>
        <dbReference type="ARBA" id="ARBA00004986"/>
    </source>
</evidence>
<reference evidence="18 19" key="1">
    <citation type="submission" date="2020-01" db="EMBL/GenBank/DDBJ databases">
        <title>Complete and circular genome sequences of six lactobacillus isolates from horses.</title>
        <authorList>
            <person name="Hassan H.M."/>
        </authorList>
    </citation>
    <scope>NUCLEOTIDE SEQUENCE [LARGE SCALE GENOMIC DNA]</scope>
    <source>
        <strain evidence="18 19">1A</strain>
    </source>
</reference>
<dbReference type="PIRSF" id="PIRSF000726">
    <property type="entry name" value="Asp_kin"/>
    <property type="match status" value="1"/>
</dbReference>
<dbReference type="UniPathway" id="UPA00051">
    <property type="reaction ID" value="UER00462"/>
</dbReference>
<dbReference type="GO" id="GO:0005829">
    <property type="term" value="C:cytosol"/>
    <property type="evidence" value="ECO:0007669"/>
    <property type="project" value="TreeGrafter"/>
</dbReference>
<dbReference type="Gene3D" id="3.30.2130.10">
    <property type="entry name" value="VC0802-like"/>
    <property type="match status" value="1"/>
</dbReference>
<evidence type="ECO:0000256" key="14">
    <source>
        <dbReference type="PIRSR" id="PIRSR000726-1"/>
    </source>
</evidence>
<keyword evidence="11" id="KW-0220">Diaminopimelate biosynthesis</keyword>
<dbReference type="Pfam" id="PF13840">
    <property type="entry name" value="ACT_7"/>
    <property type="match status" value="1"/>
</dbReference>
<dbReference type="PROSITE" id="PS00324">
    <property type="entry name" value="ASPARTOKINASE"/>
    <property type="match status" value="1"/>
</dbReference>
<feature type="binding site" evidence="14">
    <location>
        <position position="79"/>
    </location>
    <ligand>
        <name>substrate</name>
    </ligand>
</feature>
<evidence type="ECO:0000256" key="10">
    <source>
        <dbReference type="ARBA" id="ARBA00022840"/>
    </source>
</evidence>
<evidence type="ECO:0000256" key="8">
    <source>
        <dbReference type="ARBA" id="ARBA00022741"/>
    </source>
</evidence>
<keyword evidence="12" id="KW-0457">Lysine biosynthesis</keyword>
<dbReference type="GO" id="GO:0009088">
    <property type="term" value="P:threonine biosynthetic process"/>
    <property type="evidence" value="ECO:0007669"/>
    <property type="project" value="UniProtKB-UniPathway"/>
</dbReference>
<dbReference type="AlphaFoldDB" id="A0A7H9EK61"/>
<evidence type="ECO:0000313" key="18">
    <source>
        <dbReference type="EMBL" id="QLL78103.1"/>
    </source>
</evidence>
<evidence type="ECO:0000256" key="16">
    <source>
        <dbReference type="RuleBase" id="RU004249"/>
    </source>
</evidence>
<evidence type="ECO:0000256" key="7">
    <source>
        <dbReference type="ARBA" id="ARBA00022679"/>
    </source>
</evidence>
<proteinExistence type="inferred from homology"/>
<keyword evidence="6 16" id="KW-0028">Amino-acid biosynthesis</keyword>
<dbReference type="PANTHER" id="PTHR21499:SF3">
    <property type="entry name" value="ASPARTOKINASE"/>
    <property type="match status" value="1"/>
</dbReference>
<dbReference type="InterPro" id="IPR045865">
    <property type="entry name" value="ACT-like_dom_sf"/>
</dbReference>
<dbReference type="InterPro" id="IPR036393">
    <property type="entry name" value="AceGlu_kinase-like_sf"/>
</dbReference>
<dbReference type="UniPathway" id="UPA00034">
    <property type="reaction ID" value="UER00015"/>
</dbReference>
<evidence type="ECO:0000313" key="19">
    <source>
        <dbReference type="Proteomes" id="UP000510886"/>
    </source>
</evidence>
<evidence type="ECO:0000256" key="9">
    <source>
        <dbReference type="ARBA" id="ARBA00022777"/>
    </source>
</evidence>
<gene>
    <name evidence="18" type="primary">dapG</name>
    <name evidence="18" type="ORF">GTO87_05495</name>
</gene>
<evidence type="ECO:0000256" key="2">
    <source>
        <dbReference type="ARBA" id="ARBA00004766"/>
    </source>
</evidence>
<evidence type="ECO:0000256" key="5">
    <source>
        <dbReference type="ARBA" id="ARBA00010122"/>
    </source>
</evidence>
<dbReference type="KEGG" id="lsw:GTO87_05495"/>
<keyword evidence="10 14" id="KW-0067">ATP-binding</keyword>
<dbReference type="GO" id="GO:0004072">
    <property type="term" value="F:aspartate kinase activity"/>
    <property type="evidence" value="ECO:0007669"/>
    <property type="project" value="UniProtKB-EC"/>
</dbReference>
<feature type="binding site" evidence="14">
    <location>
        <position position="52"/>
    </location>
    <ligand>
        <name>substrate</name>
    </ligand>
</feature>
<dbReference type="InterPro" id="IPR005260">
    <property type="entry name" value="Asp_kin_monofn"/>
</dbReference>
<dbReference type="InterPro" id="IPR018042">
    <property type="entry name" value="Aspartate_kinase_CS"/>
</dbReference>
<comment type="pathway">
    <text evidence="3 16">Amino-acid biosynthesis; L-methionine biosynthesis via de novo pathway; L-homoserine from L-aspartate: step 1/3.</text>
</comment>
<dbReference type="GO" id="GO:0019877">
    <property type="term" value="P:diaminopimelate biosynthetic process"/>
    <property type="evidence" value="ECO:0007669"/>
    <property type="project" value="UniProtKB-KW"/>
</dbReference>
<feature type="domain" description="ACT" evidence="17">
    <location>
        <begin position="339"/>
        <end position="400"/>
    </location>
</feature>
<comment type="catalytic activity">
    <reaction evidence="13 15">
        <text>L-aspartate + ATP = 4-phospho-L-aspartate + ADP</text>
        <dbReference type="Rhea" id="RHEA:23776"/>
        <dbReference type="ChEBI" id="CHEBI:29991"/>
        <dbReference type="ChEBI" id="CHEBI:30616"/>
        <dbReference type="ChEBI" id="CHEBI:57535"/>
        <dbReference type="ChEBI" id="CHEBI:456216"/>
        <dbReference type="EC" id="2.7.2.4"/>
    </reaction>
</comment>
<feature type="binding site" evidence="14">
    <location>
        <position position="189"/>
    </location>
    <ligand>
        <name>ATP</name>
        <dbReference type="ChEBI" id="CHEBI:30616"/>
    </ligand>
</feature>
<dbReference type="PROSITE" id="PS51671">
    <property type="entry name" value="ACT"/>
    <property type="match status" value="1"/>
</dbReference>
<dbReference type="Proteomes" id="UP000510886">
    <property type="component" value="Chromosome"/>
</dbReference>
<evidence type="ECO:0000256" key="1">
    <source>
        <dbReference type="ARBA" id="ARBA00003121"/>
    </source>
</evidence>
<dbReference type="PANTHER" id="PTHR21499">
    <property type="entry name" value="ASPARTATE KINASE"/>
    <property type="match status" value="1"/>
</dbReference>
<evidence type="ECO:0000256" key="12">
    <source>
        <dbReference type="ARBA" id="ARBA00023154"/>
    </source>
</evidence>
<sequence>MKIIVQKFGGTSVKDEEARSQAMKHIRYAIDQGFKVAVVVSAIGRKGAPYATDSLLDLVGGEDTKLSARELDMIVSVGEVISTAVMTELLRTNGFAATGMTGPDAGFRTNNDFQNAKVLDVDTDNIMEAFQTNDVVVVAGFQGLSRSHHVTTLGRGGSDTSAALLGAALGAEWVDIFTDVSGMMTGDPRIVKQAQFLEAVSYEEVANMANEGAKVIHPRAVEVAQQAHLPMHIRSTWDDVDQSGTLVTDRNLQIEHYRTVVGVTQQTDLTQFVVKTKAMATADVLNLLANNGISVDFINISPEKIVFNLNRSEAKQACNLLTQANADFETIAGCVKIAVIGSGMAGTPGITAKIVSTLAAKNITILQTTDSHTTIWVLVNGKDMEVAVNALHDAFLLNQD</sequence>
<organism evidence="18 19">
    <name type="scientific">Ligilactobacillus saerimneri</name>
    <dbReference type="NCBI Taxonomy" id="228229"/>
    <lineage>
        <taxon>Bacteria</taxon>
        <taxon>Bacillati</taxon>
        <taxon>Bacillota</taxon>
        <taxon>Bacilli</taxon>
        <taxon>Lactobacillales</taxon>
        <taxon>Lactobacillaceae</taxon>
        <taxon>Ligilactobacillus</taxon>
    </lineage>
</organism>
<dbReference type="GO" id="GO:0009090">
    <property type="term" value="P:homoserine biosynthetic process"/>
    <property type="evidence" value="ECO:0007669"/>
    <property type="project" value="TreeGrafter"/>
</dbReference>
<evidence type="ECO:0000256" key="13">
    <source>
        <dbReference type="ARBA" id="ARBA00047872"/>
    </source>
</evidence>
<dbReference type="NCBIfam" id="NF006068">
    <property type="entry name" value="PRK08210.1"/>
    <property type="match status" value="1"/>
</dbReference>
<evidence type="ECO:0000256" key="6">
    <source>
        <dbReference type="ARBA" id="ARBA00022605"/>
    </source>
</evidence>
<dbReference type="NCBIfam" id="TIGR00657">
    <property type="entry name" value="asp_kinases"/>
    <property type="match status" value="1"/>
</dbReference>
<feature type="binding site" evidence="14">
    <location>
        <begin position="178"/>
        <end position="179"/>
    </location>
    <ligand>
        <name>ATP</name>
        <dbReference type="ChEBI" id="CHEBI:30616"/>
    </ligand>
</feature>
<dbReference type="UniPathway" id="UPA00050">
    <property type="reaction ID" value="UER00461"/>
</dbReference>
<feature type="binding site" evidence="14">
    <location>
        <begin position="7"/>
        <end position="10"/>
    </location>
    <ligand>
        <name>ATP</name>
        <dbReference type="ChEBI" id="CHEBI:30616"/>
    </ligand>
</feature>
<dbReference type="SUPFAM" id="SSF53633">
    <property type="entry name" value="Carbamate kinase-like"/>
    <property type="match status" value="1"/>
</dbReference>
<dbReference type="GO" id="GO:0005524">
    <property type="term" value="F:ATP binding"/>
    <property type="evidence" value="ECO:0007669"/>
    <property type="project" value="UniProtKB-KW"/>
</dbReference>
<dbReference type="Pfam" id="PF00696">
    <property type="entry name" value="AA_kinase"/>
    <property type="match status" value="1"/>
</dbReference>
<dbReference type="RefSeq" id="WP_180848406.1">
    <property type="nucleotide sequence ID" value="NZ_CP047418.1"/>
</dbReference>
<name>A0A7H9EK61_9LACO</name>
<evidence type="ECO:0000259" key="17">
    <source>
        <dbReference type="PROSITE" id="PS51671"/>
    </source>
</evidence>
<dbReference type="SUPFAM" id="SSF55021">
    <property type="entry name" value="ACT-like"/>
    <property type="match status" value="2"/>
</dbReference>
<dbReference type="EC" id="2.7.2.4" evidence="15"/>
<comment type="pathway">
    <text evidence="4 16">Amino-acid biosynthesis; L-threonine biosynthesis; L-threonine from L-aspartate: step 1/5.</text>
</comment>
<dbReference type="InterPro" id="IPR001048">
    <property type="entry name" value="Asp/Glu/Uridylate_kinase"/>
</dbReference>
<keyword evidence="9 15" id="KW-0418">Kinase</keyword>
<comment type="pathway">
    <text evidence="2 16">Amino-acid biosynthesis; L-lysine biosynthesis via DAP pathway; (S)-tetrahydrodipicolinate from L-aspartate: step 1/4.</text>
</comment>
<comment type="similarity">
    <text evidence="5 15">Belongs to the aspartokinase family.</text>
</comment>
<dbReference type="Gene3D" id="3.40.1160.10">
    <property type="entry name" value="Acetylglutamate kinase-like"/>
    <property type="match status" value="1"/>
</dbReference>
<dbReference type="GO" id="GO:0009089">
    <property type="term" value="P:lysine biosynthetic process via diaminopimelate"/>
    <property type="evidence" value="ECO:0007669"/>
    <property type="project" value="UniProtKB-UniPathway"/>
</dbReference>
<comment type="function">
    <text evidence="1">Catalyzes the phosphorylation of the beta-carboxyl group of aspartic acid with ATP to yield 4-phospho-L-aspartate, which is involved in the branched biosynthetic pathway leading to the biosynthesis of amino acids threonine, isoleucine and methionine.</text>
</comment>
<feature type="binding site" evidence="14">
    <location>
        <begin position="214"/>
        <end position="215"/>
    </location>
    <ligand>
        <name>ATP</name>
        <dbReference type="ChEBI" id="CHEBI:30616"/>
    </ligand>
</feature>
<keyword evidence="7 15" id="KW-0808">Transferase</keyword>
<dbReference type="InterPro" id="IPR027795">
    <property type="entry name" value="CASTOR_ACT_dom"/>
</dbReference>
<protein>
    <recommendedName>
        <fullName evidence="15">Aspartokinase</fullName>
        <ecNumber evidence="15">2.7.2.4</ecNumber>
    </recommendedName>
</protein>
<accession>A0A7H9EK61</accession>
<dbReference type="InterPro" id="IPR001341">
    <property type="entry name" value="Asp_kinase"/>
</dbReference>
<evidence type="ECO:0000256" key="4">
    <source>
        <dbReference type="ARBA" id="ARBA00005139"/>
    </source>
</evidence>
<evidence type="ECO:0000256" key="15">
    <source>
        <dbReference type="RuleBase" id="RU003448"/>
    </source>
</evidence>
<dbReference type="EMBL" id="CP047418">
    <property type="protein sequence ID" value="QLL78103.1"/>
    <property type="molecule type" value="Genomic_DNA"/>
</dbReference>
<dbReference type="InterPro" id="IPR002912">
    <property type="entry name" value="ACT_dom"/>
</dbReference>
<evidence type="ECO:0000256" key="11">
    <source>
        <dbReference type="ARBA" id="ARBA00022915"/>
    </source>
</evidence>